<keyword evidence="6 8" id="KW-1133">Transmembrane helix</keyword>
<feature type="transmembrane region" description="Helical" evidence="8">
    <location>
        <begin position="225"/>
        <end position="244"/>
    </location>
</feature>
<evidence type="ECO:0000259" key="9">
    <source>
        <dbReference type="PROSITE" id="PS50928"/>
    </source>
</evidence>
<dbReference type="Pfam" id="PF00528">
    <property type="entry name" value="BPD_transp_1"/>
    <property type="match status" value="1"/>
</dbReference>
<feature type="non-terminal residue" evidence="10">
    <location>
        <position position="1"/>
    </location>
</feature>
<dbReference type="EMBL" id="UINC01132515">
    <property type="protein sequence ID" value="SVD14886.1"/>
    <property type="molecule type" value="Genomic_DNA"/>
</dbReference>
<feature type="transmembrane region" description="Helical" evidence="8">
    <location>
        <begin position="183"/>
        <end position="205"/>
    </location>
</feature>
<dbReference type="Gene3D" id="1.10.3720.10">
    <property type="entry name" value="MetI-like"/>
    <property type="match status" value="1"/>
</dbReference>
<feature type="transmembrane region" description="Helical" evidence="8">
    <location>
        <begin position="7"/>
        <end position="24"/>
    </location>
</feature>
<dbReference type="PANTHER" id="PTHR43357">
    <property type="entry name" value="INNER MEMBRANE ABC TRANSPORTER PERMEASE PROTEIN YDCV"/>
    <property type="match status" value="1"/>
</dbReference>
<feature type="transmembrane region" description="Helical" evidence="8">
    <location>
        <begin position="124"/>
        <end position="144"/>
    </location>
</feature>
<proteinExistence type="predicted"/>
<evidence type="ECO:0000256" key="2">
    <source>
        <dbReference type="ARBA" id="ARBA00022448"/>
    </source>
</evidence>
<keyword evidence="2" id="KW-0813">Transport</keyword>
<dbReference type="SUPFAM" id="SSF161098">
    <property type="entry name" value="MetI-like"/>
    <property type="match status" value="1"/>
</dbReference>
<dbReference type="GO" id="GO:0055085">
    <property type="term" value="P:transmembrane transport"/>
    <property type="evidence" value="ECO:0007669"/>
    <property type="project" value="InterPro"/>
</dbReference>
<keyword evidence="4" id="KW-0997">Cell inner membrane</keyword>
<feature type="domain" description="ABC transmembrane type-1" evidence="9">
    <location>
        <begin position="43"/>
        <end position="243"/>
    </location>
</feature>
<organism evidence="10">
    <name type="scientific">marine metagenome</name>
    <dbReference type="NCBI Taxonomy" id="408172"/>
    <lineage>
        <taxon>unclassified sequences</taxon>
        <taxon>metagenomes</taxon>
        <taxon>ecological metagenomes</taxon>
    </lineage>
</organism>
<evidence type="ECO:0000313" key="10">
    <source>
        <dbReference type="EMBL" id="SVD14886.1"/>
    </source>
</evidence>
<comment type="subcellular location">
    <subcellularLocation>
        <location evidence="1">Cell inner membrane</location>
        <topology evidence="1">Multi-pass membrane protein</topology>
    </subcellularLocation>
</comment>
<evidence type="ECO:0000256" key="3">
    <source>
        <dbReference type="ARBA" id="ARBA00022475"/>
    </source>
</evidence>
<keyword evidence="7 8" id="KW-0472">Membrane</keyword>
<feature type="non-terminal residue" evidence="10">
    <location>
        <position position="307"/>
    </location>
</feature>
<dbReference type="AlphaFoldDB" id="A0A382SYC6"/>
<feature type="transmembrane region" description="Helical" evidence="8">
    <location>
        <begin position="44"/>
        <end position="66"/>
    </location>
</feature>
<dbReference type="PROSITE" id="PS50928">
    <property type="entry name" value="ABC_TM1"/>
    <property type="match status" value="1"/>
</dbReference>
<gene>
    <name evidence="10" type="ORF">METZ01_LOCUS367740</name>
</gene>
<keyword evidence="3" id="KW-1003">Cell membrane</keyword>
<sequence>LIIPTIFLILIVGLPILYLSIRTIEATNTAWEILFSFRSLQTLGRSILLMVTVTLLSGVIALPLAWITARTNLPLRKVWTILATLPLVIPSFIGAYLFNSAFGPRGLIQNLLEQPFGIDKLPDIHGLFGATAVLTLLSYPYFFLTIRGSINNIDPSMEESSRSLGHSAFSTFIKITLPQLKPAIIAGSLLVSLYTLSDFGAVSLMRYNTFTWTIYQQYESVIDRTASATLSLALVSTAIIILLLEQNIRGKQNYHRIGSGISRKPEIVQLGIWKYPSLFIIGSIISVALIIPIGILIFWLIRGLSNG</sequence>
<keyword evidence="5 8" id="KW-0812">Transmembrane</keyword>
<name>A0A382SYC6_9ZZZZ</name>
<dbReference type="CDD" id="cd06261">
    <property type="entry name" value="TM_PBP2"/>
    <property type="match status" value="1"/>
</dbReference>
<evidence type="ECO:0000256" key="4">
    <source>
        <dbReference type="ARBA" id="ARBA00022519"/>
    </source>
</evidence>
<dbReference type="PANTHER" id="PTHR43357:SF3">
    <property type="entry name" value="FE(3+)-TRANSPORT SYSTEM PERMEASE PROTEIN FBPB 2"/>
    <property type="match status" value="1"/>
</dbReference>
<reference evidence="10" key="1">
    <citation type="submission" date="2018-05" db="EMBL/GenBank/DDBJ databases">
        <authorList>
            <person name="Lanie J.A."/>
            <person name="Ng W.-L."/>
            <person name="Kazmierczak K.M."/>
            <person name="Andrzejewski T.M."/>
            <person name="Davidsen T.M."/>
            <person name="Wayne K.J."/>
            <person name="Tettelin H."/>
            <person name="Glass J.I."/>
            <person name="Rusch D."/>
            <person name="Podicherti R."/>
            <person name="Tsui H.-C.T."/>
            <person name="Winkler M.E."/>
        </authorList>
    </citation>
    <scope>NUCLEOTIDE SEQUENCE</scope>
</reference>
<accession>A0A382SYC6</accession>
<dbReference type="GO" id="GO:0005886">
    <property type="term" value="C:plasma membrane"/>
    <property type="evidence" value="ECO:0007669"/>
    <property type="project" value="UniProtKB-SubCell"/>
</dbReference>
<evidence type="ECO:0000256" key="1">
    <source>
        <dbReference type="ARBA" id="ARBA00004429"/>
    </source>
</evidence>
<evidence type="ECO:0000256" key="8">
    <source>
        <dbReference type="SAM" id="Phobius"/>
    </source>
</evidence>
<evidence type="ECO:0000256" key="6">
    <source>
        <dbReference type="ARBA" id="ARBA00022989"/>
    </source>
</evidence>
<feature type="transmembrane region" description="Helical" evidence="8">
    <location>
        <begin position="278"/>
        <end position="301"/>
    </location>
</feature>
<feature type="transmembrane region" description="Helical" evidence="8">
    <location>
        <begin position="78"/>
        <end position="98"/>
    </location>
</feature>
<evidence type="ECO:0000256" key="5">
    <source>
        <dbReference type="ARBA" id="ARBA00022692"/>
    </source>
</evidence>
<protein>
    <recommendedName>
        <fullName evidence="9">ABC transmembrane type-1 domain-containing protein</fullName>
    </recommendedName>
</protein>
<evidence type="ECO:0000256" key="7">
    <source>
        <dbReference type="ARBA" id="ARBA00023136"/>
    </source>
</evidence>
<dbReference type="InterPro" id="IPR000515">
    <property type="entry name" value="MetI-like"/>
</dbReference>
<dbReference type="InterPro" id="IPR035906">
    <property type="entry name" value="MetI-like_sf"/>
</dbReference>